<proteinExistence type="predicted"/>
<feature type="region of interest" description="Disordered" evidence="1">
    <location>
        <begin position="40"/>
        <end position="89"/>
    </location>
</feature>
<organism evidence="2 3">
    <name type="scientific">Phyllosticta capitalensis</name>
    <dbReference type="NCBI Taxonomy" id="121624"/>
    <lineage>
        <taxon>Eukaryota</taxon>
        <taxon>Fungi</taxon>
        <taxon>Dikarya</taxon>
        <taxon>Ascomycota</taxon>
        <taxon>Pezizomycotina</taxon>
        <taxon>Dothideomycetes</taxon>
        <taxon>Dothideomycetes incertae sedis</taxon>
        <taxon>Botryosphaeriales</taxon>
        <taxon>Phyllostictaceae</taxon>
        <taxon>Phyllosticta</taxon>
    </lineage>
</organism>
<feature type="region of interest" description="Disordered" evidence="1">
    <location>
        <begin position="205"/>
        <end position="225"/>
    </location>
</feature>
<evidence type="ECO:0000313" key="2">
    <source>
        <dbReference type="EMBL" id="KAK8228913.1"/>
    </source>
</evidence>
<reference evidence="2 3" key="1">
    <citation type="submission" date="2024-04" db="EMBL/GenBank/DDBJ databases">
        <title>Phyllosticta paracitricarpa is synonymous to the EU quarantine fungus P. citricarpa based on phylogenomic analyses.</title>
        <authorList>
            <consortium name="Lawrence Berkeley National Laboratory"/>
            <person name="Van Ingen-Buijs V.A."/>
            <person name="Van Westerhoven A.C."/>
            <person name="Haridas S."/>
            <person name="Skiadas P."/>
            <person name="Martin F."/>
            <person name="Groenewald J.Z."/>
            <person name="Crous P.W."/>
            <person name="Seidl M.F."/>
        </authorList>
    </citation>
    <scope>NUCLEOTIDE SEQUENCE [LARGE SCALE GENOMIC DNA]</scope>
    <source>
        <strain evidence="2 3">CBS 123374</strain>
    </source>
</reference>
<feature type="compositionally biased region" description="Pro residues" evidence="1">
    <location>
        <begin position="121"/>
        <end position="143"/>
    </location>
</feature>
<feature type="region of interest" description="Disordered" evidence="1">
    <location>
        <begin position="1"/>
        <end position="23"/>
    </location>
</feature>
<gene>
    <name evidence="2" type="ORF">HDK90DRAFT_340371</name>
</gene>
<evidence type="ECO:0000256" key="1">
    <source>
        <dbReference type="SAM" id="MobiDB-lite"/>
    </source>
</evidence>
<sequence>MDDNPDAKMQTETSDAPAIASRRRHADVCGHARTLLRCTSSPHLDLDDPPENLRPRDAEEVAAPQPRRHAGHARGTLSTPVVQSDFSGPLGGNPFSRLPYTMISGESERLHSILLLSVPPHPLLSHPTPPSPPPDAPSPPDQSPQPTSTRPPHTHSPIRSLTRSRLLPQSLSPFPRLSILASACGSTSALLALFPKTLSPKTSCSPQLHTSGQDMALLQPPRYPL</sequence>
<accession>A0ABR1YHL9</accession>
<evidence type="ECO:0000313" key="3">
    <source>
        <dbReference type="Proteomes" id="UP001492380"/>
    </source>
</evidence>
<keyword evidence="3" id="KW-1185">Reference proteome</keyword>
<name>A0ABR1YHL9_9PEZI</name>
<feature type="compositionally biased region" description="Low complexity" evidence="1">
    <location>
        <begin position="144"/>
        <end position="157"/>
    </location>
</feature>
<comment type="caution">
    <text evidence="2">The sequence shown here is derived from an EMBL/GenBank/DDBJ whole genome shotgun (WGS) entry which is preliminary data.</text>
</comment>
<dbReference type="EMBL" id="JBBWRZ010000009">
    <property type="protein sequence ID" value="KAK8228913.1"/>
    <property type="molecule type" value="Genomic_DNA"/>
</dbReference>
<feature type="compositionally biased region" description="Polar residues" evidence="1">
    <location>
        <begin position="76"/>
        <end position="86"/>
    </location>
</feature>
<feature type="region of interest" description="Disordered" evidence="1">
    <location>
        <begin position="121"/>
        <end position="164"/>
    </location>
</feature>
<dbReference type="Proteomes" id="UP001492380">
    <property type="component" value="Unassembled WGS sequence"/>
</dbReference>
<protein>
    <submittedName>
        <fullName evidence="2">Uncharacterized protein</fullName>
    </submittedName>
</protein>